<sequence length="462" mass="48126">MAAPARGRRKPDRARRLAFDALRLVNGDGAYANLVLADLLAERHLEGRDAAFATELVAGTCRWQGTYDAVIVAASGRTLGSLQPAVLDLLRLGAHQVLALRVPSHAAVAAMVDLAAATVGERVTGLANAVLRRVAARDLEGWLDLLGAGLDRRDTLALRTAHPRWVVDALADVLPEDELAPALEADNVNPAVTLVVRPGLAEVGELLAARAEPATWSPFAARWTGSPSALPAVREGRAGVQDEGSQLVAWGLTRASAPAGPWLDLCAGPGGKTALLAGLLGEGDGPVVAVEPSAHRATLVASGLRGHAADRSLVLQADGTRPAWPRATFARVLVDVPCTGLGALRRRPEARWRRADTAVEQLHPLQCALLASALDATAPGGVVGYVTCSPHRRETVDVVTETLAGRDDVTVLPAAGLLPDVPGAALGDFLQLWPHRHGTDAMFAAYLRVGAAAAAGADDPSR</sequence>
<proteinExistence type="inferred from homology"/>
<protein>
    <submittedName>
        <fullName evidence="7">16S rRNA (Cytosine967-C5)-methyltransferase</fullName>
    </submittedName>
</protein>
<dbReference type="InterPro" id="IPR029063">
    <property type="entry name" value="SAM-dependent_MTases_sf"/>
</dbReference>
<dbReference type="GO" id="GO:0008173">
    <property type="term" value="F:RNA methyltransferase activity"/>
    <property type="evidence" value="ECO:0007669"/>
    <property type="project" value="InterPro"/>
</dbReference>
<dbReference type="STRING" id="546871.SAMN04488543_2197"/>
<feature type="active site" description="Nucleophile" evidence="5">
    <location>
        <position position="388"/>
    </location>
</feature>
<dbReference type="InterPro" id="IPR006027">
    <property type="entry name" value="NusB_RsmB_TIM44"/>
</dbReference>
<reference evidence="7 8" key="1">
    <citation type="submission" date="2016-10" db="EMBL/GenBank/DDBJ databases">
        <authorList>
            <person name="de Groot N.N."/>
        </authorList>
    </citation>
    <scope>NUCLEOTIDE SEQUENCE [LARGE SCALE GENOMIC DNA]</scope>
    <source>
        <strain evidence="7 8">DSM 21741</strain>
    </source>
</reference>
<evidence type="ECO:0000256" key="5">
    <source>
        <dbReference type="PROSITE-ProRule" id="PRU01023"/>
    </source>
</evidence>
<dbReference type="EMBL" id="LT629749">
    <property type="protein sequence ID" value="SDS68829.1"/>
    <property type="molecule type" value="Genomic_DNA"/>
</dbReference>
<dbReference type="InterPro" id="IPR035926">
    <property type="entry name" value="NusB-like_sf"/>
</dbReference>
<evidence type="ECO:0000256" key="2">
    <source>
        <dbReference type="ARBA" id="ARBA00022679"/>
    </source>
</evidence>
<dbReference type="RefSeq" id="WP_091412873.1">
    <property type="nucleotide sequence ID" value="NZ_LT629749.1"/>
</dbReference>
<dbReference type="Gene3D" id="3.40.50.150">
    <property type="entry name" value="Vaccinia Virus protein VP39"/>
    <property type="match status" value="1"/>
</dbReference>
<feature type="binding site" evidence="5">
    <location>
        <begin position="266"/>
        <end position="272"/>
    </location>
    <ligand>
        <name>S-adenosyl-L-methionine</name>
        <dbReference type="ChEBI" id="CHEBI:59789"/>
    </ligand>
</feature>
<dbReference type="GO" id="GO:0003723">
    <property type="term" value="F:RNA binding"/>
    <property type="evidence" value="ECO:0007669"/>
    <property type="project" value="UniProtKB-UniRule"/>
</dbReference>
<dbReference type="Pfam" id="PF01029">
    <property type="entry name" value="NusB"/>
    <property type="match status" value="1"/>
</dbReference>
<keyword evidence="4 5" id="KW-0694">RNA-binding</keyword>
<evidence type="ECO:0000313" key="8">
    <source>
        <dbReference type="Proteomes" id="UP000199092"/>
    </source>
</evidence>
<feature type="binding site" evidence="5">
    <location>
        <position position="291"/>
    </location>
    <ligand>
        <name>S-adenosyl-L-methionine</name>
        <dbReference type="ChEBI" id="CHEBI:59789"/>
    </ligand>
</feature>
<keyword evidence="8" id="KW-1185">Reference proteome</keyword>
<dbReference type="OrthoDB" id="9810297at2"/>
<gene>
    <name evidence="7" type="ORF">SAMN04488543_2197</name>
</gene>
<keyword evidence="3 5" id="KW-0949">S-adenosyl-L-methionine</keyword>
<dbReference type="InterPro" id="IPR049560">
    <property type="entry name" value="MeTrfase_RsmB-F_NOP2_cat"/>
</dbReference>
<dbReference type="PRINTS" id="PR02008">
    <property type="entry name" value="RCMTFAMILY"/>
</dbReference>
<organism evidence="7 8">
    <name type="scientific">Friedmanniella luteola</name>
    <dbReference type="NCBI Taxonomy" id="546871"/>
    <lineage>
        <taxon>Bacteria</taxon>
        <taxon>Bacillati</taxon>
        <taxon>Actinomycetota</taxon>
        <taxon>Actinomycetes</taxon>
        <taxon>Propionibacteriales</taxon>
        <taxon>Nocardioidaceae</taxon>
        <taxon>Friedmanniella</taxon>
    </lineage>
</organism>
<dbReference type="SUPFAM" id="SSF53335">
    <property type="entry name" value="S-adenosyl-L-methionine-dependent methyltransferases"/>
    <property type="match status" value="1"/>
</dbReference>
<dbReference type="PROSITE" id="PS51686">
    <property type="entry name" value="SAM_MT_RSMB_NOP"/>
    <property type="match status" value="1"/>
</dbReference>
<dbReference type="Proteomes" id="UP000199092">
    <property type="component" value="Chromosome I"/>
</dbReference>
<dbReference type="GO" id="GO:0001510">
    <property type="term" value="P:RNA methylation"/>
    <property type="evidence" value="ECO:0007669"/>
    <property type="project" value="InterPro"/>
</dbReference>
<accession>A0A1H1UAB1</accession>
<dbReference type="PANTHER" id="PTHR22807:SF53">
    <property type="entry name" value="RIBOSOMAL RNA SMALL SUBUNIT METHYLTRANSFERASE B-RELATED"/>
    <property type="match status" value="1"/>
</dbReference>
<evidence type="ECO:0000256" key="4">
    <source>
        <dbReference type="ARBA" id="ARBA00022884"/>
    </source>
</evidence>
<feature type="binding site" evidence="5">
    <location>
        <position position="318"/>
    </location>
    <ligand>
        <name>S-adenosyl-L-methionine</name>
        <dbReference type="ChEBI" id="CHEBI:59789"/>
    </ligand>
</feature>
<keyword evidence="2 5" id="KW-0808">Transferase</keyword>
<dbReference type="SUPFAM" id="SSF48013">
    <property type="entry name" value="NusB-like"/>
    <property type="match status" value="1"/>
</dbReference>
<evidence type="ECO:0000256" key="3">
    <source>
        <dbReference type="ARBA" id="ARBA00022691"/>
    </source>
</evidence>
<evidence type="ECO:0000256" key="1">
    <source>
        <dbReference type="ARBA" id="ARBA00022603"/>
    </source>
</evidence>
<dbReference type="GO" id="GO:0006355">
    <property type="term" value="P:regulation of DNA-templated transcription"/>
    <property type="evidence" value="ECO:0007669"/>
    <property type="project" value="InterPro"/>
</dbReference>
<evidence type="ECO:0000259" key="6">
    <source>
        <dbReference type="PROSITE" id="PS51686"/>
    </source>
</evidence>
<dbReference type="InterPro" id="IPR023267">
    <property type="entry name" value="RCMT"/>
</dbReference>
<dbReference type="InterPro" id="IPR001678">
    <property type="entry name" value="MeTrfase_RsmB-F_NOP2_dom"/>
</dbReference>
<name>A0A1H1UAB1_9ACTN</name>
<dbReference type="Pfam" id="PF01189">
    <property type="entry name" value="Methyltr_RsmB-F"/>
    <property type="match status" value="1"/>
</dbReference>
<comment type="similarity">
    <text evidence="5">Belongs to the class I-like SAM-binding methyltransferase superfamily. RsmB/NOP family.</text>
</comment>
<dbReference type="AlphaFoldDB" id="A0A1H1UAB1"/>
<dbReference type="Gene3D" id="1.10.940.10">
    <property type="entry name" value="NusB-like"/>
    <property type="match status" value="1"/>
</dbReference>
<feature type="domain" description="SAM-dependent MTase RsmB/NOP-type" evidence="6">
    <location>
        <begin position="166"/>
        <end position="450"/>
    </location>
</feature>
<feature type="binding site" evidence="5">
    <location>
        <position position="335"/>
    </location>
    <ligand>
        <name>S-adenosyl-L-methionine</name>
        <dbReference type="ChEBI" id="CHEBI:59789"/>
    </ligand>
</feature>
<dbReference type="PANTHER" id="PTHR22807">
    <property type="entry name" value="NOP2 YEAST -RELATED NOL1/NOP2/FMU SUN DOMAIN-CONTAINING"/>
    <property type="match status" value="1"/>
</dbReference>
<evidence type="ECO:0000313" key="7">
    <source>
        <dbReference type="EMBL" id="SDS68829.1"/>
    </source>
</evidence>
<keyword evidence="1 5" id="KW-0489">Methyltransferase</keyword>